<feature type="chain" id="PRO_5028907411" evidence="1">
    <location>
        <begin position="19"/>
        <end position="119"/>
    </location>
</feature>
<accession>A0A7E4VUV0</accession>
<keyword evidence="2" id="KW-1185">Reference proteome</keyword>
<dbReference type="GO" id="GO:0004623">
    <property type="term" value="F:phospholipase A2 activity"/>
    <property type="evidence" value="ECO:0007669"/>
    <property type="project" value="InterPro"/>
</dbReference>
<dbReference type="InterPro" id="IPR036444">
    <property type="entry name" value="PLipase_A2_dom_sf"/>
</dbReference>
<evidence type="ECO:0000256" key="1">
    <source>
        <dbReference type="SAM" id="SignalP"/>
    </source>
</evidence>
<protein>
    <submittedName>
        <fullName evidence="3">Phospholipase A2</fullName>
    </submittedName>
</protein>
<dbReference type="PANTHER" id="PTHR34228">
    <property type="entry name" value="PROTEIN CBG09474-RELATED"/>
    <property type="match status" value="1"/>
</dbReference>
<feature type="signal peptide" evidence="1">
    <location>
        <begin position="1"/>
        <end position="18"/>
    </location>
</feature>
<reference evidence="3" key="2">
    <citation type="submission" date="2020-10" db="UniProtKB">
        <authorList>
            <consortium name="WormBaseParasite"/>
        </authorList>
    </citation>
    <scope>IDENTIFICATION</scope>
</reference>
<dbReference type="InterPro" id="IPR053322">
    <property type="entry name" value="PLA2-like"/>
</dbReference>
<evidence type="ECO:0000313" key="3">
    <source>
        <dbReference type="WBParaSite" id="Pan_g3747.t1"/>
    </source>
</evidence>
<dbReference type="GO" id="GO:0006644">
    <property type="term" value="P:phospholipid metabolic process"/>
    <property type="evidence" value="ECO:0007669"/>
    <property type="project" value="InterPro"/>
</dbReference>
<dbReference type="Proteomes" id="UP000492821">
    <property type="component" value="Unassembled WGS sequence"/>
</dbReference>
<reference evidence="2" key="1">
    <citation type="journal article" date="2013" name="Genetics">
        <title>The draft genome and transcriptome of Panagrellus redivivus are shaped by the harsh demands of a free-living lifestyle.</title>
        <authorList>
            <person name="Srinivasan J."/>
            <person name="Dillman A.R."/>
            <person name="Macchietto M.G."/>
            <person name="Heikkinen L."/>
            <person name="Lakso M."/>
            <person name="Fracchia K.M."/>
            <person name="Antoshechkin I."/>
            <person name="Mortazavi A."/>
            <person name="Wong G."/>
            <person name="Sternberg P.W."/>
        </authorList>
    </citation>
    <scope>NUCLEOTIDE SEQUENCE [LARGE SCALE GENOMIC DNA]</scope>
    <source>
        <strain evidence="2">MT8872</strain>
    </source>
</reference>
<dbReference type="AlphaFoldDB" id="A0A7E4VUV0"/>
<sequence length="119" mass="13416">MRQFPLFIVFLTTSLTQAFLDNYYCGVEPVSKSISYLTASLCGTDPVNHCCYEHDACYEWNKTPEAVAQCDRIFADCTYRAYAQVNQKVCANLVYWTHGRVVADLGSNLKGLFGYTNSV</sequence>
<organism evidence="2 3">
    <name type="scientific">Panagrellus redivivus</name>
    <name type="common">Microworm</name>
    <dbReference type="NCBI Taxonomy" id="6233"/>
    <lineage>
        <taxon>Eukaryota</taxon>
        <taxon>Metazoa</taxon>
        <taxon>Ecdysozoa</taxon>
        <taxon>Nematoda</taxon>
        <taxon>Chromadorea</taxon>
        <taxon>Rhabditida</taxon>
        <taxon>Tylenchina</taxon>
        <taxon>Panagrolaimomorpha</taxon>
        <taxon>Panagrolaimoidea</taxon>
        <taxon>Panagrolaimidae</taxon>
        <taxon>Panagrellus</taxon>
    </lineage>
</organism>
<dbReference type="WBParaSite" id="Pan_g3747.t1">
    <property type="protein sequence ID" value="Pan_g3747.t1"/>
    <property type="gene ID" value="Pan_g3747"/>
</dbReference>
<dbReference type="SUPFAM" id="SSF48619">
    <property type="entry name" value="Phospholipase A2, PLA2"/>
    <property type="match status" value="1"/>
</dbReference>
<dbReference type="Gene3D" id="1.20.90.10">
    <property type="entry name" value="Phospholipase A2 domain"/>
    <property type="match status" value="1"/>
</dbReference>
<proteinExistence type="predicted"/>
<evidence type="ECO:0000313" key="2">
    <source>
        <dbReference type="Proteomes" id="UP000492821"/>
    </source>
</evidence>
<dbReference type="GO" id="GO:0050482">
    <property type="term" value="P:arachidonate secretion"/>
    <property type="evidence" value="ECO:0007669"/>
    <property type="project" value="InterPro"/>
</dbReference>
<name>A0A7E4VUV0_PANRE</name>
<keyword evidence="1" id="KW-0732">Signal</keyword>